<comment type="caution">
    <text evidence="2">The sequence shown here is derived from an EMBL/GenBank/DDBJ whole genome shotgun (WGS) entry which is preliminary data.</text>
</comment>
<dbReference type="EMBL" id="QJKJ01009307">
    <property type="protein sequence ID" value="RDX77034.1"/>
    <property type="molecule type" value="Genomic_DNA"/>
</dbReference>
<feature type="region of interest" description="Disordered" evidence="1">
    <location>
        <begin position="1"/>
        <end position="72"/>
    </location>
</feature>
<dbReference type="Proteomes" id="UP000257109">
    <property type="component" value="Unassembled WGS sequence"/>
</dbReference>
<evidence type="ECO:0000313" key="2">
    <source>
        <dbReference type="EMBL" id="RDX77034.1"/>
    </source>
</evidence>
<dbReference type="AlphaFoldDB" id="A0A371FFD8"/>
<organism evidence="2 3">
    <name type="scientific">Mucuna pruriens</name>
    <name type="common">Velvet bean</name>
    <name type="synonym">Dolichos pruriens</name>
    <dbReference type="NCBI Taxonomy" id="157652"/>
    <lineage>
        <taxon>Eukaryota</taxon>
        <taxon>Viridiplantae</taxon>
        <taxon>Streptophyta</taxon>
        <taxon>Embryophyta</taxon>
        <taxon>Tracheophyta</taxon>
        <taxon>Spermatophyta</taxon>
        <taxon>Magnoliopsida</taxon>
        <taxon>eudicotyledons</taxon>
        <taxon>Gunneridae</taxon>
        <taxon>Pentapetalae</taxon>
        <taxon>rosids</taxon>
        <taxon>fabids</taxon>
        <taxon>Fabales</taxon>
        <taxon>Fabaceae</taxon>
        <taxon>Papilionoideae</taxon>
        <taxon>50 kb inversion clade</taxon>
        <taxon>NPAAA clade</taxon>
        <taxon>indigoferoid/millettioid clade</taxon>
        <taxon>Phaseoleae</taxon>
        <taxon>Mucuna</taxon>
    </lineage>
</organism>
<evidence type="ECO:0000313" key="3">
    <source>
        <dbReference type="Proteomes" id="UP000257109"/>
    </source>
</evidence>
<proteinExistence type="predicted"/>
<accession>A0A371FFD8</accession>
<name>A0A371FFD8_MUCPR</name>
<reference evidence="2" key="1">
    <citation type="submission" date="2018-05" db="EMBL/GenBank/DDBJ databases">
        <title>Draft genome of Mucuna pruriens seed.</title>
        <authorList>
            <person name="Nnadi N.E."/>
            <person name="Vos R."/>
            <person name="Hasami M.H."/>
            <person name="Devisetty U.K."/>
            <person name="Aguiy J.C."/>
        </authorList>
    </citation>
    <scope>NUCLEOTIDE SEQUENCE [LARGE SCALE GENOMIC DNA]</scope>
    <source>
        <strain evidence="2">JCA_2017</strain>
    </source>
</reference>
<sequence length="72" mass="8012">MLASPQSSLSRNKYRRKEQASTRSTFRISKAGKGCPSSGDHDPKVESILPKQLDSRPNQPPHQVLRKPDLAT</sequence>
<feature type="non-terminal residue" evidence="2">
    <location>
        <position position="1"/>
    </location>
</feature>
<feature type="compositionally biased region" description="Polar residues" evidence="1">
    <location>
        <begin position="1"/>
        <end position="11"/>
    </location>
</feature>
<evidence type="ECO:0000256" key="1">
    <source>
        <dbReference type="SAM" id="MobiDB-lite"/>
    </source>
</evidence>
<keyword evidence="3" id="KW-1185">Reference proteome</keyword>
<protein>
    <submittedName>
        <fullName evidence="2">Uncharacterized protein</fullName>
    </submittedName>
</protein>
<gene>
    <name evidence="2" type="ORF">CR513_42910</name>
</gene>